<name>A0A813I523_POLGL</name>
<comment type="caution">
    <text evidence="1">The sequence shown here is derived from an EMBL/GenBank/DDBJ whole genome shotgun (WGS) entry which is preliminary data.</text>
</comment>
<gene>
    <name evidence="1" type="ORF">PGLA2088_LOCUS3660</name>
</gene>
<dbReference type="Proteomes" id="UP000626109">
    <property type="component" value="Unassembled WGS sequence"/>
</dbReference>
<dbReference type="EMBL" id="CAJNNW010003195">
    <property type="protein sequence ID" value="CAE8645152.1"/>
    <property type="molecule type" value="Genomic_DNA"/>
</dbReference>
<dbReference type="AlphaFoldDB" id="A0A813I523"/>
<organism evidence="1 2">
    <name type="scientific">Polarella glacialis</name>
    <name type="common">Dinoflagellate</name>
    <dbReference type="NCBI Taxonomy" id="89957"/>
    <lineage>
        <taxon>Eukaryota</taxon>
        <taxon>Sar</taxon>
        <taxon>Alveolata</taxon>
        <taxon>Dinophyceae</taxon>
        <taxon>Suessiales</taxon>
        <taxon>Suessiaceae</taxon>
        <taxon>Polarella</taxon>
    </lineage>
</organism>
<evidence type="ECO:0000313" key="1">
    <source>
        <dbReference type="EMBL" id="CAE8645152.1"/>
    </source>
</evidence>
<proteinExistence type="predicted"/>
<evidence type="ECO:0000313" key="2">
    <source>
        <dbReference type="Proteomes" id="UP000626109"/>
    </source>
</evidence>
<sequence length="121" mass="12531">MTAGASLHRLSFTLAGSKKTQQPQPAAQQGGQDAIVPISAFCKAKLLFTCAWRSEALEKEDLQAMLASAPPATFLLATGSRGLVRSVHSDTAAQVLSTSAQEEEAAVIAVKLPAGSKLGQP</sequence>
<protein>
    <submittedName>
        <fullName evidence="1">Uncharacterized protein</fullName>
    </submittedName>
</protein>
<accession>A0A813I523</accession>
<reference evidence="1" key="1">
    <citation type="submission" date="2021-02" db="EMBL/GenBank/DDBJ databases">
        <authorList>
            <person name="Dougan E. K."/>
            <person name="Rhodes N."/>
            <person name="Thang M."/>
            <person name="Chan C."/>
        </authorList>
    </citation>
    <scope>NUCLEOTIDE SEQUENCE</scope>
</reference>